<keyword evidence="3" id="KW-0547">Nucleotide-binding</keyword>
<dbReference type="PANTHER" id="PTHR42711">
    <property type="entry name" value="ABC TRANSPORTER ATP-BINDING PROTEIN"/>
    <property type="match status" value="1"/>
</dbReference>
<name>A0A916Q3U6_9FIRM</name>
<dbReference type="InterPro" id="IPR003439">
    <property type="entry name" value="ABC_transporter-like_ATP-bd"/>
</dbReference>
<dbReference type="AlphaFoldDB" id="A0A916Q3U6"/>
<organism evidence="6 7">
    <name type="scientific">Anaerostipes butyraticus</name>
    <dbReference type="NCBI Taxonomy" id="645466"/>
    <lineage>
        <taxon>Bacteria</taxon>
        <taxon>Bacillati</taxon>
        <taxon>Bacillota</taxon>
        <taxon>Clostridia</taxon>
        <taxon>Lachnospirales</taxon>
        <taxon>Lachnospiraceae</taxon>
        <taxon>Anaerostipes</taxon>
    </lineage>
</organism>
<evidence type="ECO:0000256" key="1">
    <source>
        <dbReference type="ARBA" id="ARBA00005417"/>
    </source>
</evidence>
<keyword evidence="7" id="KW-1185">Reference proteome</keyword>
<dbReference type="CDD" id="cd03230">
    <property type="entry name" value="ABC_DR_subfamily_A"/>
    <property type="match status" value="1"/>
</dbReference>
<dbReference type="InterPro" id="IPR050763">
    <property type="entry name" value="ABC_transporter_ATP-binding"/>
</dbReference>
<gene>
    <name evidence="6" type="ORF">ANBU17_01540</name>
</gene>
<keyword evidence="2" id="KW-0813">Transport</keyword>
<dbReference type="EMBL" id="BLYI01000003">
    <property type="protein sequence ID" value="GFO83807.1"/>
    <property type="molecule type" value="Genomic_DNA"/>
</dbReference>
<dbReference type="InterPro" id="IPR027417">
    <property type="entry name" value="P-loop_NTPase"/>
</dbReference>
<dbReference type="Gene3D" id="3.40.50.300">
    <property type="entry name" value="P-loop containing nucleotide triphosphate hydrolases"/>
    <property type="match status" value="1"/>
</dbReference>
<evidence type="ECO:0000313" key="7">
    <source>
        <dbReference type="Proteomes" id="UP000613208"/>
    </source>
</evidence>
<accession>A0A916Q3U6</accession>
<protein>
    <submittedName>
        <fullName evidence="6">ABC transporter ATP-binding protein</fullName>
    </submittedName>
</protein>
<dbReference type="PANTHER" id="PTHR42711:SF5">
    <property type="entry name" value="ABC TRANSPORTER ATP-BINDING PROTEIN NATA"/>
    <property type="match status" value="1"/>
</dbReference>
<dbReference type="InterPro" id="IPR017871">
    <property type="entry name" value="ABC_transporter-like_CS"/>
</dbReference>
<sequence>MSEPMIVLEGLTKSYGKHRGIENISFSVNSGEVFGFIGPNGAGKSTTIRTLMGLLKPTGGCASIFGLDCGQYAAEIAKDVGYLPSENCYYNDLKVREMLQYTADLYGMDCNSRMEELAERLNLDLSRKIQDLSLGNKKKVGIVSALLPSPKLLIMDEPTSGLDPLIQQTFYEILREENKRGMTVFLSSHVLSEVQKLCDRVAILREGKLIDVQSMEELRGNGYKKISLTTKEPIMKGFFSIPGVANLKQGQECTSASFMFSGNTMTIMDKLHQLKLEDIFIEEPSLEEIFLHYYE</sequence>
<proteinExistence type="inferred from homology"/>
<dbReference type="GO" id="GO:0016887">
    <property type="term" value="F:ATP hydrolysis activity"/>
    <property type="evidence" value="ECO:0007669"/>
    <property type="project" value="InterPro"/>
</dbReference>
<evidence type="ECO:0000259" key="5">
    <source>
        <dbReference type="PROSITE" id="PS50893"/>
    </source>
</evidence>
<evidence type="ECO:0000256" key="2">
    <source>
        <dbReference type="ARBA" id="ARBA00022448"/>
    </source>
</evidence>
<dbReference type="Proteomes" id="UP000613208">
    <property type="component" value="Unassembled WGS sequence"/>
</dbReference>
<dbReference type="GO" id="GO:0005524">
    <property type="term" value="F:ATP binding"/>
    <property type="evidence" value="ECO:0007669"/>
    <property type="project" value="UniProtKB-KW"/>
</dbReference>
<keyword evidence="4 6" id="KW-0067">ATP-binding</keyword>
<comment type="similarity">
    <text evidence="1">Belongs to the ABC transporter superfamily.</text>
</comment>
<dbReference type="SUPFAM" id="SSF52540">
    <property type="entry name" value="P-loop containing nucleoside triphosphate hydrolases"/>
    <property type="match status" value="1"/>
</dbReference>
<comment type="caution">
    <text evidence="6">The sequence shown here is derived from an EMBL/GenBank/DDBJ whole genome shotgun (WGS) entry which is preliminary data.</text>
</comment>
<evidence type="ECO:0000256" key="4">
    <source>
        <dbReference type="ARBA" id="ARBA00022840"/>
    </source>
</evidence>
<dbReference type="SMART" id="SM00382">
    <property type="entry name" value="AAA"/>
    <property type="match status" value="1"/>
</dbReference>
<dbReference type="PROSITE" id="PS00211">
    <property type="entry name" value="ABC_TRANSPORTER_1"/>
    <property type="match status" value="1"/>
</dbReference>
<feature type="domain" description="ABC transporter" evidence="5">
    <location>
        <begin position="6"/>
        <end position="231"/>
    </location>
</feature>
<dbReference type="PROSITE" id="PS50893">
    <property type="entry name" value="ABC_TRANSPORTER_2"/>
    <property type="match status" value="1"/>
</dbReference>
<dbReference type="Pfam" id="PF00005">
    <property type="entry name" value="ABC_tran"/>
    <property type="match status" value="1"/>
</dbReference>
<reference evidence="6" key="1">
    <citation type="submission" date="2020-06" db="EMBL/GenBank/DDBJ databases">
        <title>Characterization of fructooligosaccharide metabolism and fructooligosaccharide-degrading enzymes in human commensal butyrate producers.</title>
        <authorList>
            <person name="Tanno H."/>
            <person name="Fujii T."/>
            <person name="Hirano K."/>
            <person name="Maeno S."/>
            <person name="Tonozuka T."/>
            <person name="Sakamoto M."/>
            <person name="Ohkuma M."/>
            <person name="Tochio T."/>
            <person name="Endo A."/>
        </authorList>
    </citation>
    <scope>NUCLEOTIDE SEQUENCE</scope>
    <source>
        <strain evidence="6">JCM 17466</strain>
    </source>
</reference>
<dbReference type="RefSeq" id="WP_087282234.1">
    <property type="nucleotide sequence ID" value="NZ_BLYI01000003.1"/>
</dbReference>
<dbReference type="InterPro" id="IPR003593">
    <property type="entry name" value="AAA+_ATPase"/>
</dbReference>
<evidence type="ECO:0000313" key="6">
    <source>
        <dbReference type="EMBL" id="GFO83807.1"/>
    </source>
</evidence>
<evidence type="ECO:0000256" key="3">
    <source>
        <dbReference type="ARBA" id="ARBA00022741"/>
    </source>
</evidence>